<feature type="non-terminal residue" evidence="1">
    <location>
        <position position="30"/>
    </location>
</feature>
<evidence type="ECO:0000313" key="2">
    <source>
        <dbReference type="Proteomes" id="UP000032702"/>
    </source>
</evidence>
<dbReference type="AlphaFoldDB" id="Q08NF0"/>
<organism evidence="1 2">
    <name type="scientific">Stigmatella aurantiaca (strain DW4/3-1)</name>
    <dbReference type="NCBI Taxonomy" id="378806"/>
    <lineage>
        <taxon>Bacteria</taxon>
        <taxon>Pseudomonadati</taxon>
        <taxon>Myxococcota</taxon>
        <taxon>Myxococcia</taxon>
        <taxon>Myxococcales</taxon>
        <taxon>Cystobacterineae</taxon>
        <taxon>Archangiaceae</taxon>
        <taxon>Stigmatella</taxon>
    </lineage>
</organism>
<reference evidence="1 2" key="1">
    <citation type="submission" date="2006-04" db="EMBL/GenBank/DDBJ databases">
        <authorList>
            <person name="Nierman W.C."/>
        </authorList>
    </citation>
    <scope>NUCLEOTIDE SEQUENCE [LARGE SCALE GENOMIC DNA]</scope>
    <source>
        <strain evidence="1 2">DW4/3-1</strain>
    </source>
</reference>
<evidence type="ECO:0000313" key="1">
    <source>
        <dbReference type="EMBL" id="EAU62016.1"/>
    </source>
</evidence>
<sequence>MGTSAERVESAWTWVSTVPMAPESSARRLA</sequence>
<comment type="caution">
    <text evidence="1">The sequence shown here is derived from an EMBL/GenBank/DDBJ whole genome shotgun (WGS) entry which is preliminary data.</text>
</comment>
<gene>
    <name evidence="1" type="ORF">STIAU_4548</name>
</gene>
<accession>Q08NF0</accession>
<name>Q08NF0_STIAD</name>
<dbReference type="EMBL" id="AAMD01000287">
    <property type="protein sequence ID" value="EAU62016.1"/>
    <property type="molecule type" value="Genomic_DNA"/>
</dbReference>
<dbReference type="Proteomes" id="UP000032702">
    <property type="component" value="Unassembled WGS sequence"/>
</dbReference>
<protein>
    <submittedName>
        <fullName evidence="1">Uncharacterized protein</fullName>
    </submittedName>
</protein>
<proteinExistence type="predicted"/>